<dbReference type="PROSITE" id="PS51257">
    <property type="entry name" value="PROKAR_LIPOPROTEIN"/>
    <property type="match status" value="1"/>
</dbReference>
<accession>A0A6T9Y754</accession>
<gene>
    <name evidence="2" type="ORF">ALFOR1_60041</name>
</gene>
<feature type="coiled-coil region" evidence="1">
    <location>
        <begin position="195"/>
        <end position="222"/>
    </location>
</feature>
<keyword evidence="1" id="KW-0175">Coiled coil</keyword>
<dbReference type="Proteomes" id="UP000509458">
    <property type="component" value="Chromosome"/>
</dbReference>
<reference evidence="2 3" key="1">
    <citation type="submission" date="2020-06" db="EMBL/GenBank/DDBJ databases">
        <authorList>
            <person name="Duchaud E."/>
        </authorList>
    </citation>
    <scope>NUCLEOTIDE SEQUENCE [LARGE SCALE GENOMIC DNA]</scope>
    <source>
        <strain evidence="2">Alteromonas fortis</strain>
    </source>
</reference>
<dbReference type="RefSeq" id="WP_179984710.1">
    <property type="nucleotide sequence ID" value="NZ_LR812090.1"/>
</dbReference>
<name>A0A6T9Y754_ALTMA</name>
<organism evidence="2 3">
    <name type="scientific">Alteromonas macleodii</name>
    <name type="common">Pseudoalteromonas macleodii</name>
    <dbReference type="NCBI Taxonomy" id="28108"/>
    <lineage>
        <taxon>Bacteria</taxon>
        <taxon>Pseudomonadati</taxon>
        <taxon>Pseudomonadota</taxon>
        <taxon>Gammaproteobacteria</taxon>
        <taxon>Alteromonadales</taxon>
        <taxon>Alteromonadaceae</taxon>
        <taxon>Alteromonas/Salinimonas group</taxon>
        <taxon>Alteromonas</taxon>
    </lineage>
</organism>
<evidence type="ECO:0000256" key="1">
    <source>
        <dbReference type="SAM" id="Coils"/>
    </source>
</evidence>
<dbReference type="EMBL" id="LR812090">
    <property type="protein sequence ID" value="CAB9495513.1"/>
    <property type="molecule type" value="Genomic_DNA"/>
</dbReference>
<sequence length="494" mass="55733">MHQKISCLYWLGAGTASCPEIEFDDYGKVVLVDARTEACNRLGSLASAHQNLCVINACIGIGGEETSQFNIYNEHSLSAKGKPTTLLELFPGLKLEESVSVKALSVSEVLNEVHPENNNILILDLLDSCGSVLLELKETGLLHFFEQLFISCGVDSLFEGAWEKNQVVEFLFDEFFNVESVNDADPDIQLIEFKLDRKGKSLKESKQENQNLKKEVEYLRSEVARKDGLLIEHNAAFSQAQEKHVKDLEHLKSEIAQKDGLLLERDAAFTEAQEKHAKDLEHLKSELGKKDGLLTERDAAFTEAREKHAKDLEHLKSEVAQKDGLLIERDAAFTEAQEKHANEVEHLKSEIAQKDSLLIERDAALNEAQEKHVKESEQLKSEIAKVHAEHERSTNSMSSTLEKLDDEKAKLLRQKQEFLKQVAQQTASISILGKQNLKLQVDLDDLRHKFDEKVASEDALKSLIGELHQKLQQAANFYQKLEKEHPELLGRKSE</sequence>
<protein>
    <submittedName>
        <fullName evidence="2">Uncharacterized protein</fullName>
    </submittedName>
</protein>
<evidence type="ECO:0000313" key="3">
    <source>
        <dbReference type="Proteomes" id="UP000509458"/>
    </source>
</evidence>
<evidence type="ECO:0000313" key="2">
    <source>
        <dbReference type="EMBL" id="CAB9495513.1"/>
    </source>
</evidence>
<dbReference type="AlphaFoldDB" id="A0A6T9Y754"/>
<proteinExistence type="predicted"/>
<feature type="coiled-coil region" evidence="1">
    <location>
        <begin position="365"/>
        <end position="421"/>
    </location>
</feature>